<evidence type="ECO:0000313" key="3">
    <source>
        <dbReference type="EMBL" id="RHE96408.1"/>
    </source>
</evidence>
<reference evidence="4" key="1">
    <citation type="submission" date="2015-05" db="EMBL/GenBank/DDBJ databases">
        <authorList>
            <consortium name="Pathogen Informatics"/>
        </authorList>
    </citation>
    <scope>NUCLEOTIDE SEQUENCE [LARGE SCALE GENOMIC DNA]</scope>
    <source>
        <strain evidence="2 5">2789STDY5608887</strain>
        <strain evidence="4">L1-83</strain>
    </source>
</reference>
<dbReference type="EMBL" id="CVRS01000067">
    <property type="protein sequence ID" value="CRL37415.1"/>
    <property type="molecule type" value="Genomic_DNA"/>
</dbReference>
<reference evidence="1" key="2">
    <citation type="submission" date="2015-05" db="EMBL/GenBank/DDBJ databases">
        <authorList>
            <person name="Wang D.B."/>
            <person name="Wang M."/>
        </authorList>
    </citation>
    <scope>NUCLEOTIDE SEQUENCE [LARGE SCALE GENOMIC DNA]</scope>
    <source>
        <strain evidence="1">L1-83</strain>
    </source>
</reference>
<dbReference type="EMBL" id="QSKW01000018">
    <property type="protein sequence ID" value="RHE96408.1"/>
    <property type="molecule type" value="Genomic_DNA"/>
</dbReference>
<protein>
    <submittedName>
        <fullName evidence="3">DUF4866 domain-containing protein</fullName>
    </submittedName>
</protein>
<evidence type="ECO:0000313" key="1">
    <source>
        <dbReference type="EMBL" id="CRL37415.1"/>
    </source>
</evidence>
<proteinExistence type="predicted"/>
<evidence type="ECO:0000313" key="6">
    <source>
        <dbReference type="Proteomes" id="UP000286271"/>
    </source>
</evidence>
<name>A0A0M6WMU3_9FIRM</name>
<dbReference type="Pfam" id="PF16160">
    <property type="entry name" value="DUF4866"/>
    <property type="match status" value="1"/>
</dbReference>
<accession>A0A0M6WMU3</accession>
<evidence type="ECO:0000313" key="2">
    <source>
        <dbReference type="EMBL" id="CUM81414.1"/>
    </source>
</evidence>
<dbReference type="Proteomes" id="UP000095453">
    <property type="component" value="Unassembled WGS sequence"/>
</dbReference>
<evidence type="ECO:0000313" key="4">
    <source>
        <dbReference type="Proteomes" id="UP000049828"/>
    </source>
</evidence>
<gene>
    <name evidence="3" type="ORF">DW707_11630</name>
    <name evidence="2" type="ORF">ERS852444_00605</name>
    <name evidence="1" type="ORF">RIL183_03821</name>
</gene>
<evidence type="ECO:0000313" key="5">
    <source>
        <dbReference type="Proteomes" id="UP000095453"/>
    </source>
</evidence>
<dbReference type="EMBL" id="CYXX01000003">
    <property type="protein sequence ID" value="CUM81414.1"/>
    <property type="molecule type" value="Genomic_DNA"/>
</dbReference>
<dbReference type="Proteomes" id="UP000286271">
    <property type="component" value="Unassembled WGS sequence"/>
</dbReference>
<keyword evidence="4" id="KW-1185">Reference proteome</keyword>
<reference evidence="3 6" key="3">
    <citation type="submission" date="2018-08" db="EMBL/GenBank/DDBJ databases">
        <title>A genome reference for cultivated species of the human gut microbiota.</title>
        <authorList>
            <person name="Zou Y."/>
            <person name="Xue W."/>
            <person name="Luo G."/>
        </authorList>
    </citation>
    <scope>NUCLEOTIDE SEQUENCE [LARGE SCALE GENOMIC DNA]</scope>
    <source>
        <strain evidence="3 6">AM27-11</strain>
    </source>
</reference>
<dbReference type="STRING" id="360807.ERS852392_02583"/>
<dbReference type="InterPro" id="IPR032357">
    <property type="entry name" value="DUF4866"/>
</dbReference>
<organism evidence="1 4">
    <name type="scientific">Roseburia inulinivorans</name>
    <dbReference type="NCBI Taxonomy" id="360807"/>
    <lineage>
        <taxon>Bacteria</taxon>
        <taxon>Bacillati</taxon>
        <taxon>Bacillota</taxon>
        <taxon>Clostridia</taxon>
        <taxon>Lachnospirales</taxon>
        <taxon>Lachnospiraceae</taxon>
        <taxon>Roseburia</taxon>
    </lineage>
</organism>
<dbReference type="RefSeq" id="WP_021923527.1">
    <property type="nucleotide sequence ID" value="NZ_CBCTRZ010000007.1"/>
</dbReference>
<dbReference type="AlphaFoldDB" id="A0A0M6WMU3"/>
<sequence length="253" mass="29565">MAEKTIFPREEKADVLFNKILNDPWACEKLQGTFCNSLFCNEDNNFPLSPAEFSQALFNAYHNRDLSAFLMAICQNTLFDLLRNSFLIPYRFNADGRTNPIIMTDESGNLLPGYKTTVHEKNYQHFYDVYCDLDNKKNIYFAQAYRYRHAYASEKMDMDQQILEKNTGVLIIRELPDTVKLKETEAEAYSAVWDLMIKLEKSLPMAYIFYGQDSLVEENTRYDEIGIFLPDSLFLKNLERHVKKAEAIIYAEE</sequence>
<dbReference type="OrthoDB" id="1970909at2"/>
<dbReference type="Proteomes" id="UP000049828">
    <property type="component" value="Unassembled WGS sequence"/>
</dbReference>